<evidence type="ECO:0000313" key="6">
    <source>
        <dbReference type="Ensembl" id="ENSECAP00000066152.1"/>
    </source>
</evidence>
<reference evidence="6" key="3">
    <citation type="submission" date="2025-09" db="UniProtKB">
        <authorList>
            <consortium name="Ensembl"/>
        </authorList>
    </citation>
    <scope>IDENTIFICATION</scope>
    <source>
        <strain evidence="6">Thoroughbred</strain>
    </source>
</reference>
<dbReference type="GeneTree" id="ENSGT00950000182991"/>
<keyword evidence="2" id="KW-0328">Glycosyltransferase</keyword>
<evidence type="ECO:0000256" key="3">
    <source>
        <dbReference type="ARBA" id="ARBA00022679"/>
    </source>
</evidence>
<proteinExistence type="inferred from homology"/>
<organism evidence="6 7">
    <name type="scientific">Equus caballus</name>
    <name type="common">Horse</name>
    <dbReference type="NCBI Taxonomy" id="9796"/>
    <lineage>
        <taxon>Eukaryota</taxon>
        <taxon>Metazoa</taxon>
        <taxon>Chordata</taxon>
        <taxon>Craniata</taxon>
        <taxon>Vertebrata</taxon>
        <taxon>Euteleostomi</taxon>
        <taxon>Mammalia</taxon>
        <taxon>Eutheria</taxon>
        <taxon>Laurasiatheria</taxon>
        <taxon>Perissodactyla</taxon>
        <taxon>Equidae</taxon>
        <taxon>Equus</taxon>
    </lineage>
</organism>
<reference evidence="6" key="2">
    <citation type="submission" date="2025-08" db="UniProtKB">
        <authorList>
            <consortium name="Ensembl"/>
        </authorList>
    </citation>
    <scope>IDENTIFICATION</scope>
    <source>
        <strain evidence="6">Thoroughbred</strain>
    </source>
</reference>
<sequence length="114" mass="13288">MWILRLARPPPSERTSVISGHGRQHSIMPSEVNYRANIWALKEEGCTHVIVTTACGSLREEIRPGDIVIIDQFIDSCFVQMRVQRRSTHYTCELINKPFRKVWTFLPPFFLFVL</sequence>
<keyword evidence="7" id="KW-1185">Reference proteome</keyword>
<dbReference type="Gene3D" id="3.40.50.1580">
    <property type="entry name" value="Nucleoside phosphorylase domain"/>
    <property type="match status" value="1"/>
</dbReference>
<dbReference type="InterPro" id="IPR018099">
    <property type="entry name" value="Purine_phosphorylase-2_CS"/>
</dbReference>
<keyword evidence="3" id="KW-0808">Transferase</keyword>
<dbReference type="SUPFAM" id="SSF53167">
    <property type="entry name" value="Purine and uridine phosphorylases"/>
    <property type="match status" value="1"/>
</dbReference>
<protein>
    <recommendedName>
        <fullName evidence="5">Nucleoside phosphorylase domain-containing protein</fullName>
    </recommendedName>
</protein>
<dbReference type="InterPro" id="IPR035994">
    <property type="entry name" value="Nucleoside_phosphorylase_sf"/>
</dbReference>
<name>A0A9L0RWA5_HORSE</name>
<dbReference type="Proteomes" id="UP000002281">
    <property type="component" value="Chromosome 23"/>
</dbReference>
<reference evidence="6 7" key="1">
    <citation type="journal article" date="2009" name="Science">
        <title>Genome sequence, comparative analysis, and population genetics of the domestic horse.</title>
        <authorList>
            <consortium name="Broad Institute Genome Sequencing Platform"/>
            <consortium name="Broad Institute Whole Genome Assembly Team"/>
            <person name="Wade C.M."/>
            <person name="Giulotto E."/>
            <person name="Sigurdsson S."/>
            <person name="Zoli M."/>
            <person name="Gnerre S."/>
            <person name="Imsland F."/>
            <person name="Lear T.L."/>
            <person name="Adelson D.L."/>
            <person name="Bailey E."/>
            <person name="Bellone R.R."/>
            <person name="Bloecker H."/>
            <person name="Distl O."/>
            <person name="Edgar R.C."/>
            <person name="Garber M."/>
            <person name="Leeb T."/>
            <person name="Mauceli E."/>
            <person name="MacLeod J.N."/>
            <person name="Penedo M.C.T."/>
            <person name="Raison J.M."/>
            <person name="Sharpe T."/>
            <person name="Vogel J."/>
            <person name="Andersson L."/>
            <person name="Antczak D.F."/>
            <person name="Biagi T."/>
            <person name="Binns M.M."/>
            <person name="Chowdhary B.P."/>
            <person name="Coleman S.J."/>
            <person name="Della Valle G."/>
            <person name="Fryc S."/>
            <person name="Guerin G."/>
            <person name="Hasegawa T."/>
            <person name="Hill E.W."/>
            <person name="Jurka J."/>
            <person name="Kiialainen A."/>
            <person name="Lindgren G."/>
            <person name="Liu J."/>
            <person name="Magnani E."/>
            <person name="Mickelson J.R."/>
            <person name="Murray J."/>
            <person name="Nergadze S.G."/>
            <person name="Onofrio R."/>
            <person name="Pedroni S."/>
            <person name="Piras M.F."/>
            <person name="Raudsepp T."/>
            <person name="Rocchi M."/>
            <person name="Roeed K.H."/>
            <person name="Ryder O.A."/>
            <person name="Searle S."/>
            <person name="Skow L."/>
            <person name="Swinburne J.E."/>
            <person name="Syvaenen A.C."/>
            <person name="Tozaki T."/>
            <person name="Valberg S.J."/>
            <person name="Vaudin M."/>
            <person name="White J.R."/>
            <person name="Zody M.C."/>
            <person name="Lander E.S."/>
            <person name="Lindblad-Toh K."/>
        </authorList>
    </citation>
    <scope>NUCLEOTIDE SEQUENCE [LARGE SCALE GENOMIC DNA]</scope>
    <source>
        <strain evidence="6 7">Thoroughbred</strain>
    </source>
</reference>
<feature type="domain" description="Nucleoside phosphorylase" evidence="5">
    <location>
        <begin position="17"/>
        <end position="86"/>
    </location>
</feature>
<evidence type="ECO:0000313" key="7">
    <source>
        <dbReference type="Proteomes" id="UP000002281"/>
    </source>
</evidence>
<dbReference type="PANTHER" id="PTHR42679:SF2">
    <property type="entry name" value="S-METHYL-5'-THIOADENOSINE PHOSPHORYLASE"/>
    <property type="match status" value="1"/>
</dbReference>
<dbReference type="GO" id="GO:0017061">
    <property type="term" value="F:S-methyl-5-thioadenosine phosphorylase activity"/>
    <property type="evidence" value="ECO:0007669"/>
    <property type="project" value="InterPro"/>
</dbReference>
<dbReference type="InterPro" id="IPR010044">
    <property type="entry name" value="MTAP"/>
</dbReference>
<dbReference type="Ensembl" id="ENSECAT00000106814.1">
    <property type="protein sequence ID" value="ENSECAP00000066152.1"/>
    <property type="gene ID" value="ENSECAG00000060049.1"/>
</dbReference>
<dbReference type="GO" id="GO:0006166">
    <property type="term" value="P:purine ribonucleoside salvage"/>
    <property type="evidence" value="ECO:0007669"/>
    <property type="project" value="UniProtKB-KW"/>
</dbReference>
<comment type="similarity">
    <text evidence="1">Belongs to the PNP/MTAP phosphorylase family.</text>
</comment>
<accession>A0A9L0RWA5</accession>
<dbReference type="Pfam" id="PF01048">
    <property type="entry name" value="PNP_UDP_1"/>
    <property type="match status" value="1"/>
</dbReference>
<evidence type="ECO:0000256" key="4">
    <source>
        <dbReference type="ARBA" id="ARBA00022726"/>
    </source>
</evidence>
<evidence type="ECO:0000256" key="2">
    <source>
        <dbReference type="ARBA" id="ARBA00022676"/>
    </source>
</evidence>
<dbReference type="PROSITE" id="PS01240">
    <property type="entry name" value="PNP_MTAP_2"/>
    <property type="match status" value="1"/>
</dbReference>
<dbReference type="AlphaFoldDB" id="A0A9L0RWA5"/>
<evidence type="ECO:0000259" key="5">
    <source>
        <dbReference type="Pfam" id="PF01048"/>
    </source>
</evidence>
<keyword evidence="4" id="KW-0660">Purine salvage</keyword>
<evidence type="ECO:0000256" key="1">
    <source>
        <dbReference type="ARBA" id="ARBA00006751"/>
    </source>
</evidence>
<dbReference type="InterPro" id="IPR000845">
    <property type="entry name" value="Nucleoside_phosphorylase_d"/>
</dbReference>
<dbReference type="PANTHER" id="PTHR42679">
    <property type="entry name" value="S-METHYL-5'-THIOADENOSINE PHOSPHORYLASE"/>
    <property type="match status" value="1"/>
</dbReference>